<dbReference type="GO" id="GO:0005975">
    <property type="term" value="P:carbohydrate metabolic process"/>
    <property type="evidence" value="ECO:0007669"/>
    <property type="project" value="InterPro"/>
</dbReference>
<dbReference type="RefSeq" id="WP_213412594.1">
    <property type="nucleotide sequence ID" value="NZ_BOVK01000033.1"/>
</dbReference>
<keyword evidence="1" id="KW-0812">Transmembrane</keyword>
<dbReference type="Gene3D" id="3.20.20.370">
    <property type="entry name" value="Glycoside hydrolase/deacetylase"/>
    <property type="match status" value="2"/>
</dbReference>
<name>A0A8J4H6J4_9BACL</name>
<dbReference type="PANTHER" id="PTHR10587">
    <property type="entry name" value="GLYCOSYL TRANSFERASE-RELATED"/>
    <property type="match status" value="1"/>
</dbReference>
<dbReference type="InterPro" id="IPR002509">
    <property type="entry name" value="NODB_dom"/>
</dbReference>
<comment type="caution">
    <text evidence="3">The sequence shown here is derived from an EMBL/GenBank/DDBJ whole genome shotgun (WGS) entry which is preliminary data.</text>
</comment>
<feature type="transmembrane region" description="Helical" evidence="1">
    <location>
        <begin position="12"/>
        <end position="34"/>
    </location>
</feature>
<dbReference type="InterPro" id="IPR050248">
    <property type="entry name" value="Polysacc_deacetylase_ArnD"/>
</dbReference>
<gene>
    <name evidence="3" type="ORF">XYCOK13_26280</name>
</gene>
<dbReference type="PROSITE" id="PS51677">
    <property type="entry name" value="NODB"/>
    <property type="match status" value="2"/>
</dbReference>
<dbReference type="InterPro" id="IPR011330">
    <property type="entry name" value="Glyco_hydro/deAcase_b/a-brl"/>
</dbReference>
<keyword evidence="1" id="KW-0472">Membrane</keyword>
<protein>
    <recommendedName>
        <fullName evidence="2">NodB homology domain-containing protein</fullName>
    </recommendedName>
</protein>
<dbReference type="Proteomes" id="UP000677918">
    <property type="component" value="Unassembled WGS sequence"/>
</dbReference>
<dbReference type="CDD" id="cd10917">
    <property type="entry name" value="CE4_NodB_like_6s_7s"/>
    <property type="match status" value="2"/>
</dbReference>
<keyword evidence="1" id="KW-1133">Transmembrane helix</keyword>
<proteinExistence type="predicted"/>
<reference evidence="3" key="1">
    <citation type="submission" date="2021-04" db="EMBL/GenBank/DDBJ databases">
        <title>Draft genome sequence of Xylanibacillus composti strain K13.</title>
        <authorList>
            <person name="Uke A."/>
            <person name="Chhe C."/>
            <person name="Baramee S."/>
            <person name="Kosugi A."/>
        </authorList>
    </citation>
    <scope>NUCLEOTIDE SEQUENCE</scope>
    <source>
        <strain evidence="3">K13</strain>
    </source>
</reference>
<dbReference type="GO" id="GO:0016810">
    <property type="term" value="F:hydrolase activity, acting on carbon-nitrogen (but not peptide) bonds"/>
    <property type="evidence" value="ECO:0007669"/>
    <property type="project" value="InterPro"/>
</dbReference>
<sequence>MPFKNLFTSRKSALAALAVIVGLALLVWTSWMLLGKREKPPLEFDSANSLSQDEEQAVVLTEELGLAVDDVYTSRKRVALTFNGMADLDTMTRLLQELDKHQMRATFFLPGMRVAEEPDVVGMIAEAGHEIANNTLDQLDMSSWSAEQIVEDLQLTNELIERETGLSPRYVRTRSGDYTDEMRRAAKALGMEAVIGASINPRDRDGQSAAEIGAYVDRFLHRGAVILLNTHLNPEIVDAIGHIAEAVERQGFVAVPLGELMGEGTVRKALEEIPGHDAAQLNLDYANTDYLYITSLPNGENKIALTFDDWGSEKTINHILETLASYNVKSTFFLVGDGVERNPNLARAILDEGHEIANHTHSHKVVTTLSPEELQEDVVKAHRVLTEALQEQPLMLFRPPTGEIDENASRIIAATGYRTIVNYDVTALDWDVNNRAEDIVSTILERTVDGSIILLHLHDHIHTPEALPDVIEGLQDRGFTFVKVTELLEYAKE</sequence>
<keyword evidence="4" id="KW-1185">Reference proteome</keyword>
<evidence type="ECO:0000259" key="2">
    <source>
        <dbReference type="PROSITE" id="PS51677"/>
    </source>
</evidence>
<accession>A0A8J4H6J4</accession>
<dbReference type="SUPFAM" id="SSF88713">
    <property type="entry name" value="Glycoside hydrolase/deacetylase"/>
    <property type="match status" value="2"/>
</dbReference>
<organism evidence="3 4">
    <name type="scientific">Xylanibacillus composti</name>
    <dbReference type="NCBI Taxonomy" id="1572762"/>
    <lineage>
        <taxon>Bacteria</taxon>
        <taxon>Bacillati</taxon>
        <taxon>Bacillota</taxon>
        <taxon>Bacilli</taxon>
        <taxon>Bacillales</taxon>
        <taxon>Paenibacillaceae</taxon>
        <taxon>Xylanibacillus</taxon>
    </lineage>
</organism>
<evidence type="ECO:0000256" key="1">
    <source>
        <dbReference type="SAM" id="Phobius"/>
    </source>
</evidence>
<dbReference type="AlphaFoldDB" id="A0A8J4H6J4"/>
<evidence type="ECO:0000313" key="4">
    <source>
        <dbReference type="Proteomes" id="UP000677918"/>
    </source>
</evidence>
<dbReference type="Pfam" id="PF01522">
    <property type="entry name" value="Polysacc_deac_1"/>
    <property type="match status" value="2"/>
</dbReference>
<feature type="domain" description="NodB homology" evidence="2">
    <location>
        <begin position="301"/>
        <end position="482"/>
    </location>
</feature>
<dbReference type="EMBL" id="BOVK01000033">
    <property type="protein sequence ID" value="GIQ69804.1"/>
    <property type="molecule type" value="Genomic_DNA"/>
</dbReference>
<evidence type="ECO:0000313" key="3">
    <source>
        <dbReference type="EMBL" id="GIQ69804.1"/>
    </source>
</evidence>
<feature type="domain" description="NodB homology" evidence="2">
    <location>
        <begin position="76"/>
        <end position="255"/>
    </location>
</feature>